<organism evidence="2">
    <name type="scientific">Serratia proteamaculans (strain 568)</name>
    <dbReference type="NCBI Taxonomy" id="399741"/>
    <lineage>
        <taxon>Bacteria</taxon>
        <taxon>Pseudomonadati</taxon>
        <taxon>Pseudomonadota</taxon>
        <taxon>Gammaproteobacteria</taxon>
        <taxon>Enterobacterales</taxon>
        <taxon>Yersiniaceae</taxon>
        <taxon>Serratia</taxon>
    </lineage>
</organism>
<accession>A8GLM6</accession>
<reference evidence="2" key="1">
    <citation type="submission" date="2007-09" db="EMBL/GenBank/DDBJ databases">
        <title>Complete sequence of plasmid of Serratia proteamaculans 568.</title>
        <authorList>
            <consortium name="US DOE Joint Genome Institute"/>
            <person name="Copeland A."/>
            <person name="Lucas S."/>
            <person name="Lapidus A."/>
            <person name="Barry K."/>
            <person name="Glavina del Rio T."/>
            <person name="Dalin E."/>
            <person name="Tice H."/>
            <person name="Pitluck S."/>
            <person name="Chain P."/>
            <person name="Malfatti S."/>
            <person name="Shin M."/>
            <person name="Vergez L."/>
            <person name="Schmutz J."/>
            <person name="Larimer F."/>
            <person name="Land M."/>
            <person name="Hauser L."/>
            <person name="Kyrpides N."/>
            <person name="Kim E."/>
            <person name="Taghavi S."/>
            <person name="Newman L."/>
            <person name="Vangronsveld J."/>
            <person name="van der Lelie D."/>
            <person name="Richardson P."/>
        </authorList>
    </citation>
    <scope>NUCLEOTIDE SEQUENCE [LARGE SCALE GENOMIC DNA]</scope>
    <source>
        <strain evidence="2">568</strain>
        <plasmid evidence="2">pSPRO01</plasmid>
    </source>
</reference>
<dbReference type="KEGG" id="spe:Spro_4924"/>
<dbReference type="EMBL" id="CP000827">
    <property type="protein sequence ID" value="ABV44016.1"/>
    <property type="molecule type" value="Genomic_DNA"/>
</dbReference>
<dbReference type="CDD" id="cd16403">
    <property type="entry name" value="ParB_N_like_MT"/>
    <property type="match status" value="1"/>
</dbReference>
<dbReference type="InterPro" id="IPR036086">
    <property type="entry name" value="ParB/Sulfiredoxin_sf"/>
</dbReference>
<dbReference type="Pfam" id="PF02195">
    <property type="entry name" value="ParB_N"/>
    <property type="match status" value="1"/>
</dbReference>
<dbReference type="InterPro" id="IPR003115">
    <property type="entry name" value="ParB_N"/>
</dbReference>
<sequence length="196" mass="21712">MSLKIEYLPLAAFRRYGKNARTHSDDQLEQIANSIREYGFTNPVLVDEDNELIAGHGRLSAAELLAMDTVPAIRLVGLTPTQKKALRIADNQLALNAGWDEALLAIEVQELSGADYDLELLGFTDEQLDDLLSPADDEGAEPAPDDPVVRIKYLSIDKDRVPATDEEIAELLDVFRKYHDSHGSHEGFVGWLAEGR</sequence>
<keyword evidence="2" id="KW-0614">Plasmid</keyword>
<protein>
    <submittedName>
        <fullName evidence="2">ParB domain protein nuclease</fullName>
    </submittedName>
</protein>
<dbReference type="GO" id="GO:0007059">
    <property type="term" value="P:chromosome segregation"/>
    <property type="evidence" value="ECO:0007669"/>
    <property type="project" value="TreeGrafter"/>
</dbReference>
<dbReference type="AlphaFoldDB" id="A8GLM6"/>
<dbReference type="PANTHER" id="PTHR33375:SF1">
    <property type="entry name" value="CHROMOSOME-PARTITIONING PROTEIN PARB-RELATED"/>
    <property type="match status" value="1"/>
</dbReference>
<dbReference type="SUPFAM" id="SSF110849">
    <property type="entry name" value="ParB/Sulfiredoxin"/>
    <property type="match status" value="1"/>
</dbReference>
<gene>
    <name evidence="2" type="ordered locus">Spro_4924</name>
</gene>
<dbReference type="eggNOG" id="COG1475">
    <property type="taxonomic scope" value="Bacteria"/>
</dbReference>
<feature type="domain" description="ParB-like N-terminal" evidence="1">
    <location>
        <begin position="6"/>
        <end position="92"/>
    </location>
</feature>
<dbReference type="SMART" id="SM00470">
    <property type="entry name" value="ParB"/>
    <property type="match status" value="1"/>
</dbReference>
<dbReference type="InterPro" id="IPR050336">
    <property type="entry name" value="Chromosome_partition/occlusion"/>
</dbReference>
<proteinExistence type="predicted"/>
<evidence type="ECO:0000313" key="2">
    <source>
        <dbReference type="EMBL" id="ABV44016.1"/>
    </source>
</evidence>
<evidence type="ECO:0000259" key="1">
    <source>
        <dbReference type="SMART" id="SM00470"/>
    </source>
</evidence>
<dbReference type="OrthoDB" id="9816043at2"/>
<geneLocation type="plasmid" evidence="2">
    <name>pSPRO01</name>
</geneLocation>
<dbReference type="PANTHER" id="PTHR33375">
    <property type="entry name" value="CHROMOSOME-PARTITIONING PROTEIN PARB-RELATED"/>
    <property type="match status" value="1"/>
</dbReference>
<dbReference type="HOGENOM" id="CLU_099062_1_0_6"/>
<dbReference type="GO" id="GO:0045881">
    <property type="term" value="P:positive regulation of sporulation resulting in formation of a cellular spore"/>
    <property type="evidence" value="ECO:0007669"/>
    <property type="project" value="TreeGrafter"/>
</dbReference>
<dbReference type="GO" id="GO:0005694">
    <property type="term" value="C:chromosome"/>
    <property type="evidence" value="ECO:0007669"/>
    <property type="project" value="TreeGrafter"/>
</dbReference>
<dbReference type="Gene3D" id="3.90.1530.10">
    <property type="entry name" value="Conserved hypothetical protein from pyrococcus furiosus pfu- 392566-001, ParB domain"/>
    <property type="match status" value="1"/>
</dbReference>
<name>A8GLM6_SERP5</name>